<evidence type="ECO:0000313" key="2">
    <source>
        <dbReference type="EMBL" id="MBD2536715.1"/>
    </source>
</evidence>
<evidence type="ECO:0000256" key="1">
    <source>
        <dbReference type="SAM" id="MobiDB-lite"/>
    </source>
</evidence>
<name>A0ABR8E880_9NOSO</name>
<evidence type="ECO:0008006" key="4">
    <source>
        <dbReference type="Google" id="ProtNLM"/>
    </source>
</evidence>
<dbReference type="RefSeq" id="WP_190947393.1">
    <property type="nucleotide sequence ID" value="NZ_JACJSI010000532.1"/>
</dbReference>
<evidence type="ECO:0000313" key="3">
    <source>
        <dbReference type="Proteomes" id="UP000623440"/>
    </source>
</evidence>
<feature type="region of interest" description="Disordered" evidence="1">
    <location>
        <begin position="50"/>
        <end position="70"/>
    </location>
</feature>
<reference evidence="2 3" key="1">
    <citation type="journal article" date="2020" name="ISME J.">
        <title>Comparative genomics reveals insights into cyanobacterial evolution and habitat adaptation.</title>
        <authorList>
            <person name="Chen M.Y."/>
            <person name="Teng W.K."/>
            <person name="Zhao L."/>
            <person name="Hu C.X."/>
            <person name="Zhou Y.K."/>
            <person name="Han B.P."/>
            <person name="Song L.R."/>
            <person name="Shu W.S."/>
        </authorList>
    </citation>
    <scope>NUCLEOTIDE SEQUENCE [LARGE SCALE GENOMIC DNA]</scope>
    <source>
        <strain evidence="2 3">FACHB-838</strain>
    </source>
</reference>
<dbReference type="EMBL" id="JACJSI010000532">
    <property type="protein sequence ID" value="MBD2536715.1"/>
    <property type="molecule type" value="Genomic_DNA"/>
</dbReference>
<accession>A0ABR8E880</accession>
<proteinExistence type="predicted"/>
<keyword evidence="3" id="KW-1185">Reference proteome</keyword>
<dbReference type="Proteomes" id="UP000623440">
    <property type="component" value="Unassembled WGS sequence"/>
</dbReference>
<protein>
    <recommendedName>
        <fullName evidence="4">Bacteriocin</fullName>
    </recommendedName>
</protein>
<comment type="caution">
    <text evidence="2">The sequence shown here is derived from an EMBL/GenBank/DDBJ whole genome shotgun (WGS) entry which is preliminary data.</text>
</comment>
<sequence>MNTIKITDLEFLSEIKKPSEKQLNQMFDEFGNEVQLSDEDLSKIVGGHGTSGWGGFTSEQVHGSGGWGGS</sequence>
<organism evidence="2 3">
    <name type="scientific">Nostoc flagelliforme FACHB-838</name>
    <dbReference type="NCBI Taxonomy" id="2692904"/>
    <lineage>
        <taxon>Bacteria</taxon>
        <taxon>Bacillati</taxon>
        <taxon>Cyanobacteriota</taxon>
        <taxon>Cyanophyceae</taxon>
        <taxon>Nostocales</taxon>
        <taxon>Nostocaceae</taxon>
        <taxon>Nostoc</taxon>
    </lineage>
</organism>
<gene>
    <name evidence="2" type="ORF">H6G97_48705</name>
</gene>